<dbReference type="RefSeq" id="WP_097974150.1">
    <property type="nucleotide sequence ID" value="NZ_CP096034.1"/>
</dbReference>
<evidence type="ECO:0000313" key="3">
    <source>
        <dbReference type="Proteomes" id="UP000830639"/>
    </source>
</evidence>
<feature type="region of interest" description="Disordered" evidence="1">
    <location>
        <begin position="1"/>
        <end position="40"/>
    </location>
</feature>
<evidence type="ECO:0000256" key="1">
    <source>
        <dbReference type="SAM" id="MobiDB-lite"/>
    </source>
</evidence>
<dbReference type="EMBL" id="CP096034">
    <property type="protein sequence ID" value="UPM55581.1"/>
    <property type="molecule type" value="Genomic_DNA"/>
</dbReference>
<reference evidence="2 3" key="1">
    <citation type="submission" date="2022-04" db="EMBL/GenBank/DDBJ databases">
        <title>Mechanism of arsenic methylation and mitigation arsenic toxicity by Bacillus sp. LH14 from an Arsenic-Contaminated Paddy Soil.</title>
        <authorList>
            <person name="Wang D."/>
        </authorList>
    </citation>
    <scope>NUCLEOTIDE SEQUENCE [LARGE SCALE GENOMIC DNA]</scope>
    <source>
        <strain evidence="2 3">LH14</strain>
    </source>
</reference>
<sequence>MSCNCNNGRNNERNNERFSDRNNERFNDRNNNRNNRRNNEVTFNARITVDQEDFCRAVDRCDDERRDNSGRRSDRWWNF</sequence>
<dbReference type="Proteomes" id="UP000830639">
    <property type="component" value="Chromosome"/>
</dbReference>
<gene>
    <name evidence="2" type="ORF">MY490_07015</name>
</gene>
<feature type="compositionally biased region" description="Basic and acidic residues" evidence="1">
    <location>
        <begin position="10"/>
        <end position="31"/>
    </location>
</feature>
<organism evidence="2 3">
    <name type="scientific">Gottfriedia acidiceleris</name>
    <dbReference type="NCBI Taxonomy" id="371036"/>
    <lineage>
        <taxon>Bacteria</taxon>
        <taxon>Bacillati</taxon>
        <taxon>Bacillota</taxon>
        <taxon>Bacilli</taxon>
        <taxon>Bacillales</taxon>
        <taxon>Bacillaceae</taxon>
        <taxon>Gottfriedia</taxon>
    </lineage>
</organism>
<proteinExistence type="predicted"/>
<accession>A0ABY4JQ59</accession>
<name>A0ABY4JQ59_9BACI</name>
<keyword evidence="3" id="KW-1185">Reference proteome</keyword>
<evidence type="ECO:0000313" key="2">
    <source>
        <dbReference type="EMBL" id="UPM55581.1"/>
    </source>
</evidence>
<protein>
    <submittedName>
        <fullName evidence="2">Uncharacterized protein</fullName>
    </submittedName>
</protein>